<keyword evidence="2" id="KW-1185">Reference proteome</keyword>
<dbReference type="AlphaFoldDB" id="A0A1S2LMU3"/>
<sequence>MTNYIVNIEVLNKLDRMLRRYSIHSKLELFRKLSHVVDCYLPNDKFLYNLFPNRTEQFYKSFSKSCHLHELAYLSLASTVVGEWSGNLKDLNSYEDFRRVINISKSYNPPFIHANDVGTEKNSMLFFVRTGLQQFIYQDSPISGLYRYWYLFNNRNEEFNTREIFKNTFKYDFEDYVIFATGVFILSNVSQHALTEEKIINELNKSPQFNSEKVKHMIRMLSMDRNTAIEKYNEFKSEDERMKIYDYNPYLMKPFLNHDNYLYIPIPLLLFKAITEGFYHYLCYKSIEFRASFGKFAYESYIHHLLKSTSYTVIEEFSYYENKQKFESPDFILVNDNDIVLIEVKANAPSIALRASDCETYKKELYKAYVKAIEQCIKKEKHIRKGILQYPNLPSKIGRVSFLAITLEEYHMIDKEQVKEMISEKNLDLKENYYHIMGTDTLEKVLEKDDRGIFGYLHDREDSGTVYRHIANADINNKGTHEGRSRLLWKKMIDSFASGFRE</sequence>
<gene>
    <name evidence="1" type="ORF">BKP35_08720</name>
</gene>
<organism evidence="1 2">
    <name type="scientific">Anaerobacillus arseniciselenatis</name>
    <dbReference type="NCBI Taxonomy" id="85682"/>
    <lineage>
        <taxon>Bacteria</taxon>
        <taxon>Bacillati</taxon>
        <taxon>Bacillota</taxon>
        <taxon>Bacilli</taxon>
        <taxon>Bacillales</taxon>
        <taxon>Bacillaceae</taxon>
        <taxon>Anaerobacillus</taxon>
    </lineage>
</organism>
<evidence type="ECO:0000313" key="1">
    <source>
        <dbReference type="EMBL" id="OIJ13849.1"/>
    </source>
</evidence>
<protein>
    <submittedName>
        <fullName evidence="1">Uncharacterized protein</fullName>
    </submittedName>
</protein>
<dbReference type="OrthoDB" id="2966919at2"/>
<dbReference type="RefSeq" id="WP_071312959.1">
    <property type="nucleotide sequence ID" value="NZ_MLQQ01000013.1"/>
</dbReference>
<dbReference type="Proteomes" id="UP000180098">
    <property type="component" value="Unassembled WGS sequence"/>
</dbReference>
<comment type="caution">
    <text evidence="1">The sequence shown here is derived from an EMBL/GenBank/DDBJ whole genome shotgun (WGS) entry which is preliminary data.</text>
</comment>
<accession>A0A1S2LMU3</accession>
<dbReference type="EMBL" id="MLQQ01000013">
    <property type="protein sequence ID" value="OIJ13849.1"/>
    <property type="molecule type" value="Genomic_DNA"/>
</dbReference>
<evidence type="ECO:0000313" key="2">
    <source>
        <dbReference type="Proteomes" id="UP000180098"/>
    </source>
</evidence>
<proteinExistence type="predicted"/>
<reference evidence="1 2" key="1">
    <citation type="submission" date="2016-10" db="EMBL/GenBank/DDBJ databases">
        <title>Draft genome sequences of four alkaliphilic bacteria belonging to the Anaerobacillus genus.</title>
        <authorList>
            <person name="Bassil N.M."/>
            <person name="Lloyd J.R."/>
        </authorList>
    </citation>
    <scope>NUCLEOTIDE SEQUENCE [LARGE SCALE GENOMIC DNA]</scope>
    <source>
        <strain evidence="1 2">DSM 15340</strain>
    </source>
</reference>
<name>A0A1S2LMU3_9BACI</name>